<dbReference type="EMBL" id="CP000155">
    <property type="protein sequence ID" value="ABC28517.1"/>
    <property type="molecule type" value="Genomic_DNA"/>
</dbReference>
<dbReference type="HOGENOM" id="CLU_1989992_0_0_6"/>
<dbReference type="eggNOG" id="ENOG502ZQK9">
    <property type="taxonomic scope" value="Bacteria"/>
</dbReference>
<gene>
    <name evidence="1" type="ordered locus">HCH_01664</name>
</gene>
<reference evidence="1 2" key="1">
    <citation type="journal article" date="2005" name="Nucleic Acids Res.">
        <title>Genomic blueprint of Hahella chejuensis, a marine microbe producing an algicidal agent.</title>
        <authorList>
            <person name="Jeong H."/>
            <person name="Yim J.H."/>
            <person name="Lee C."/>
            <person name="Choi S.-H."/>
            <person name="Park Y.K."/>
            <person name="Yoon S.H."/>
            <person name="Hur C.-G."/>
            <person name="Kang H.-Y."/>
            <person name="Kim D."/>
            <person name="Lee H.H."/>
            <person name="Park K.H."/>
            <person name="Park S.-H."/>
            <person name="Park H.-S."/>
            <person name="Lee H.K."/>
            <person name="Oh T.K."/>
            <person name="Kim J.F."/>
        </authorList>
    </citation>
    <scope>NUCLEOTIDE SEQUENCE [LARGE SCALE GENOMIC DNA]</scope>
    <source>
        <strain evidence="1 2">KCTC 2396</strain>
    </source>
</reference>
<name>Q2SLF7_HAHCH</name>
<proteinExistence type="predicted"/>
<evidence type="ECO:0000313" key="2">
    <source>
        <dbReference type="Proteomes" id="UP000000238"/>
    </source>
</evidence>
<protein>
    <recommendedName>
        <fullName evidence="3">PilZ domain-containing protein</fullName>
    </recommendedName>
</protein>
<sequence>MKASPRSRLKNPATHLHAELKIKRGLLSREWVKVQILQFSAEGMLLRTDENLQVGGKAVISLKLPMDFGDIAINKVEINVKDRQKVCSCFDYEVEFNLGGGMLQSDRVRKDLKQIESLLSRYDSLINKIRNGPLSSNNPG</sequence>
<evidence type="ECO:0000313" key="1">
    <source>
        <dbReference type="EMBL" id="ABC28517.1"/>
    </source>
</evidence>
<dbReference type="KEGG" id="hch:HCH_01664"/>
<dbReference type="STRING" id="349521.HCH_01664"/>
<accession>Q2SLF7</accession>
<dbReference type="AlphaFoldDB" id="Q2SLF7"/>
<keyword evidence="2" id="KW-1185">Reference proteome</keyword>
<organism evidence="1 2">
    <name type="scientific">Hahella chejuensis (strain KCTC 2396)</name>
    <dbReference type="NCBI Taxonomy" id="349521"/>
    <lineage>
        <taxon>Bacteria</taxon>
        <taxon>Pseudomonadati</taxon>
        <taxon>Pseudomonadota</taxon>
        <taxon>Gammaproteobacteria</taxon>
        <taxon>Oceanospirillales</taxon>
        <taxon>Hahellaceae</taxon>
        <taxon>Hahella</taxon>
    </lineage>
</organism>
<dbReference type="OrthoDB" id="6196119at2"/>
<evidence type="ECO:0008006" key="3">
    <source>
        <dbReference type="Google" id="ProtNLM"/>
    </source>
</evidence>
<dbReference type="Proteomes" id="UP000000238">
    <property type="component" value="Chromosome"/>
</dbReference>